<organism evidence="9">
    <name type="scientific">Echinococcus granulosus</name>
    <name type="common">Hydatid tapeworm</name>
    <dbReference type="NCBI Taxonomy" id="6210"/>
    <lineage>
        <taxon>Eukaryota</taxon>
        <taxon>Metazoa</taxon>
        <taxon>Spiralia</taxon>
        <taxon>Lophotrochozoa</taxon>
        <taxon>Platyhelminthes</taxon>
        <taxon>Cestoda</taxon>
        <taxon>Eucestoda</taxon>
        <taxon>Cyclophyllidea</taxon>
        <taxon>Taeniidae</taxon>
        <taxon>Echinococcus</taxon>
        <taxon>Echinococcus granulosus group</taxon>
    </lineage>
</organism>
<dbReference type="Proteomes" id="UP000492820">
    <property type="component" value="Unassembled WGS sequence"/>
</dbReference>
<gene>
    <name evidence="9" type="ORF">EgrG_001149400</name>
</gene>
<dbReference type="GO" id="GO:0030705">
    <property type="term" value="P:cytoskeleton-dependent intracellular transport"/>
    <property type="evidence" value="ECO:0007669"/>
    <property type="project" value="InterPro"/>
</dbReference>
<keyword evidence="3" id="KW-0963">Cytoplasm</keyword>
<evidence type="ECO:0000259" key="8">
    <source>
        <dbReference type="PROSITE" id="PS50021"/>
    </source>
</evidence>
<evidence type="ECO:0000256" key="1">
    <source>
        <dbReference type="ARBA" id="ARBA00004245"/>
    </source>
</evidence>
<dbReference type="GO" id="GO:0005813">
    <property type="term" value="C:centrosome"/>
    <property type="evidence" value="ECO:0007669"/>
    <property type="project" value="TreeGrafter"/>
</dbReference>
<dbReference type="PROSITE" id="PS50021">
    <property type="entry name" value="CH"/>
    <property type="match status" value="1"/>
</dbReference>
<keyword evidence="6" id="KW-0206">Cytoskeleton</keyword>
<reference evidence="9" key="2">
    <citation type="submission" date="2014-06" db="EMBL/GenBank/DDBJ databases">
        <authorList>
            <person name="Aslett M."/>
        </authorList>
    </citation>
    <scope>NUCLEOTIDE SEQUENCE</scope>
</reference>
<reference evidence="11" key="3">
    <citation type="submission" date="2020-10" db="UniProtKB">
        <authorList>
            <consortium name="WormBaseParasite"/>
        </authorList>
    </citation>
    <scope>IDENTIFICATION</scope>
</reference>
<evidence type="ECO:0000256" key="2">
    <source>
        <dbReference type="ARBA" id="ARBA00006946"/>
    </source>
</evidence>
<evidence type="ECO:0000256" key="4">
    <source>
        <dbReference type="ARBA" id="ARBA00022701"/>
    </source>
</evidence>
<keyword evidence="5 7" id="KW-0175">Coiled coil</keyword>
<dbReference type="GO" id="GO:0031122">
    <property type="term" value="P:cytoplasmic microtubule organization"/>
    <property type="evidence" value="ECO:0007669"/>
    <property type="project" value="InterPro"/>
</dbReference>
<dbReference type="EMBL" id="LK028581">
    <property type="protein sequence ID" value="CDS20776.1"/>
    <property type="molecule type" value="Genomic_DNA"/>
</dbReference>
<dbReference type="OrthoDB" id="49395at2759"/>
<dbReference type="PANTHER" id="PTHR18947">
    <property type="entry name" value="HOOK PROTEINS"/>
    <property type="match status" value="1"/>
</dbReference>
<dbReference type="InterPro" id="IPR008636">
    <property type="entry name" value="Hook_C"/>
</dbReference>
<dbReference type="GO" id="GO:0051959">
    <property type="term" value="F:dynein light intermediate chain binding"/>
    <property type="evidence" value="ECO:0007669"/>
    <property type="project" value="TreeGrafter"/>
</dbReference>
<sequence>MALELPERLDYLLSWVKEFEFVDQGLMFEDLCDGVIISKILVSVSPCSFSASWYSRIRSGVGTNSAHKCFNLNHIVGAISQFFENVIGQHLAIFQLPNVSLIAEKNDAGELLRLLQLVICCAVNGENKEKYIQAILSMERAVQQAIMESVQEVMNETSSKGDELSLMSKTDRDDAFAHKCHELEAKISQLEAEKATAEAELEDALRKIALLEEHSGDTSGIGDGSETVGSVAATLQLRQLQEKLHNAQVELFQSEADSQEAKLRLSEALKTIEDLRKTNEGLTLEVSRTAHFKDELDIAREEMQAANRQVASLEQWKKRRAEEMVALRVRCTKLEEDNAACLKVLDELKQENRLNSSLRANAEASRNQSMEANSRVSELELRTMQLEEELKQARADLQGSLRENQASQRAFRTLLEEMRRLREHHEKASTSIDLEAGDRLSQLQSSLNLPSKPVESNESGDQEITSDAVYEVEQRYRGYLAKALEVIRQLNRRVVAAETAAVNQNCEQKPDSEVSRLQALLAEKESIIEQLERHYEQARRQRDLEDRMVLTAWYHLGMRVNRAHTERLLHEEASSGASSSFAAVQSWSYASHWIIPLILDFYDRVLPFFPLCIFVYRISPSLILFELTFYLFAHPLIC</sequence>
<dbReference type="WBParaSite" id="EgrG_001149400">
    <property type="protein sequence ID" value="EgrG_001149400"/>
    <property type="gene ID" value="EgrG_001149400"/>
</dbReference>
<dbReference type="Pfam" id="PF05622">
    <property type="entry name" value="HOOK"/>
    <property type="match status" value="1"/>
</dbReference>
<reference evidence="9 10" key="1">
    <citation type="journal article" date="2013" name="Nature">
        <title>The genomes of four tapeworm species reveal adaptations to parasitism.</title>
        <authorList>
            <person name="Tsai I.J."/>
            <person name="Zarowiecki M."/>
            <person name="Holroyd N."/>
            <person name="Garciarrubio A."/>
            <person name="Sanchez-Flores A."/>
            <person name="Brooks K.L."/>
            <person name="Tracey A."/>
            <person name="Bobes R.J."/>
            <person name="Fragoso G."/>
            <person name="Sciutto E."/>
            <person name="Aslett M."/>
            <person name="Beasley H."/>
            <person name="Bennett H.M."/>
            <person name="Cai J."/>
            <person name="Camicia F."/>
            <person name="Clark R."/>
            <person name="Cucher M."/>
            <person name="De Silva N."/>
            <person name="Day T.A."/>
            <person name="Deplazes P."/>
            <person name="Estrada K."/>
            <person name="Fernandez C."/>
            <person name="Holland P.W."/>
            <person name="Hou J."/>
            <person name="Hu S."/>
            <person name="Huckvale T."/>
            <person name="Hung S.S."/>
            <person name="Kamenetzky L."/>
            <person name="Keane J.A."/>
            <person name="Kiss F."/>
            <person name="Koziol U."/>
            <person name="Lambert O."/>
            <person name="Liu K."/>
            <person name="Luo X."/>
            <person name="Luo Y."/>
            <person name="Macchiaroli N."/>
            <person name="Nichol S."/>
            <person name="Paps J."/>
            <person name="Parkinson J."/>
            <person name="Pouchkina-Stantcheva N."/>
            <person name="Riddiford N."/>
            <person name="Rosenzvit M."/>
            <person name="Salinas G."/>
            <person name="Wasmuth J.D."/>
            <person name="Zamanian M."/>
            <person name="Zheng Y."/>
            <person name="Cai X."/>
            <person name="Soberon X."/>
            <person name="Olson P.D."/>
            <person name="Laclette J.P."/>
            <person name="Brehm K."/>
            <person name="Berriman M."/>
            <person name="Garciarrubio A."/>
            <person name="Bobes R.J."/>
            <person name="Fragoso G."/>
            <person name="Sanchez-Flores A."/>
            <person name="Estrada K."/>
            <person name="Cevallos M.A."/>
            <person name="Morett E."/>
            <person name="Gonzalez V."/>
            <person name="Portillo T."/>
            <person name="Ochoa-Leyva A."/>
            <person name="Jose M.V."/>
            <person name="Sciutto E."/>
            <person name="Landa A."/>
            <person name="Jimenez L."/>
            <person name="Valdes V."/>
            <person name="Carrero J.C."/>
            <person name="Larralde C."/>
            <person name="Morales-Montor J."/>
            <person name="Limon-Lason J."/>
            <person name="Soberon X."/>
            <person name="Laclette J.P."/>
        </authorList>
    </citation>
    <scope>NUCLEOTIDE SEQUENCE [LARGE SCALE GENOMIC DNA]</scope>
</reference>
<comment type="subcellular location">
    <subcellularLocation>
        <location evidence="1">Cytoplasm</location>
        <location evidence="1">Cytoskeleton</location>
    </subcellularLocation>
</comment>
<keyword evidence="4" id="KW-0493">Microtubule</keyword>
<dbReference type="GO" id="GO:0005874">
    <property type="term" value="C:microtubule"/>
    <property type="evidence" value="ECO:0007669"/>
    <property type="project" value="UniProtKB-KW"/>
</dbReference>
<dbReference type="Gene3D" id="1.10.418.10">
    <property type="entry name" value="Calponin-like domain"/>
    <property type="match status" value="1"/>
</dbReference>
<dbReference type="CDD" id="cd22222">
    <property type="entry name" value="HkD_Hook"/>
    <property type="match status" value="1"/>
</dbReference>
<evidence type="ECO:0000256" key="6">
    <source>
        <dbReference type="ARBA" id="ARBA00023212"/>
    </source>
</evidence>
<dbReference type="Pfam" id="PF19047">
    <property type="entry name" value="HOOK_N"/>
    <property type="match status" value="1"/>
</dbReference>
<dbReference type="FunFam" id="1.10.418.10:FF:000024">
    <property type="entry name" value="Hook homolog 3 (Drosophila)"/>
    <property type="match status" value="1"/>
</dbReference>
<name>A0A068WL21_ECHGR</name>
<evidence type="ECO:0000256" key="7">
    <source>
        <dbReference type="SAM" id="Coils"/>
    </source>
</evidence>
<evidence type="ECO:0000313" key="11">
    <source>
        <dbReference type="WBParaSite" id="EgrG_001149400"/>
    </source>
</evidence>
<accession>A0A068WL21</accession>
<dbReference type="SUPFAM" id="SSF116907">
    <property type="entry name" value="Hook domain"/>
    <property type="match status" value="1"/>
</dbReference>
<evidence type="ECO:0000256" key="5">
    <source>
        <dbReference type="ARBA" id="ARBA00023054"/>
    </source>
</evidence>
<evidence type="ECO:0000313" key="10">
    <source>
        <dbReference type="Proteomes" id="UP000492820"/>
    </source>
</evidence>
<evidence type="ECO:0000313" key="9">
    <source>
        <dbReference type="EMBL" id="CDS20776.1"/>
    </source>
</evidence>
<proteinExistence type="inferred from homology"/>
<dbReference type="PANTHER" id="PTHR18947:SF39">
    <property type="entry name" value="PROTEIN HOOK"/>
    <property type="match status" value="1"/>
</dbReference>
<dbReference type="AlphaFoldDB" id="A0A068WL21"/>
<dbReference type="InterPro" id="IPR043936">
    <property type="entry name" value="HOOK_N"/>
</dbReference>
<feature type="coiled-coil region" evidence="7">
    <location>
        <begin position="480"/>
        <end position="548"/>
    </location>
</feature>
<dbReference type="GO" id="GO:0008017">
    <property type="term" value="F:microtubule binding"/>
    <property type="evidence" value="ECO:0007669"/>
    <property type="project" value="InterPro"/>
</dbReference>
<dbReference type="InterPro" id="IPR036872">
    <property type="entry name" value="CH_dom_sf"/>
</dbReference>
<dbReference type="GO" id="GO:0005737">
    <property type="term" value="C:cytoplasm"/>
    <property type="evidence" value="ECO:0007669"/>
    <property type="project" value="TreeGrafter"/>
</dbReference>
<comment type="similarity">
    <text evidence="2">Belongs to the hook family.</text>
</comment>
<dbReference type="InterPro" id="IPR001715">
    <property type="entry name" value="CH_dom"/>
</dbReference>
<protein>
    <submittedName>
        <fullName evidence="9 11">Protein hook 3</fullName>
    </submittedName>
</protein>
<feature type="coiled-coil region" evidence="7">
    <location>
        <begin position="180"/>
        <end position="410"/>
    </location>
</feature>
<feature type="domain" description="Calponin-homology (CH)" evidence="8">
    <location>
        <begin position="6"/>
        <end position="122"/>
    </location>
</feature>
<evidence type="ECO:0000256" key="3">
    <source>
        <dbReference type="ARBA" id="ARBA00022490"/>
    </source>
</evidence>